<dbReference type="EMBL" id="JACXWY010000002">
    <property type="protein sequence ID" value="MBD3845009.1"/>
    <property type="molecule type" value="Genomic_DNA"/>
</dbReference>
<sequence>MEGLLLVEYDARAAGVRQALLGRVEALVLACKGQLRFVATERRGEEAREIMAVDLARAADAAAIIADWRADAAFPNGVDARVLMREPVRAPGPVEALFP</sequence>
<dbReference type="AlphaFoldDB" id="A0A927HYA2"/>
<gene>
    <name evidence="1" type="ORF">IED13_04815</name>
</gene>
<dbReference type="Proteomes" id="UP000619295">
    <property type="component" value="Unassembled WGS sequence"/>
</dbReference>
<name>A0A927HYA2_9HYPH</name>
<protein>
    <submittedName>
        <fullName evidence="1">Uncharacterized protein</fullName>
    </submittedName>
</protein>
<organism evidence="1 2">
    <name type="scientific">Bosea spartocytisi</name>
    <dbReference type="NCBI Taxonomy" id="2773451"/>
    <lineage>
        <taxon>Bacteria</taxon>
        <taxon>Pseudomonadati</taxon>
        <taxon>Pseudomonadota</taxon>
        <taxon>Alphaproteobacteria</taxon>
        <taxon>Hyphomicrobiales</taxon>
        <taxon>Boseaceae</taxon>
        <taxon>Bosea</taxon>
    </lineage>
</organism>
<evidence type="ECO:0000313" key="1">
    <source>
        <dbReference type="EMBL" id="MBD3845009.1"/>
    </source>
</evidence>
<evidence type="ECO:0000313" key="2">
    <source>
        <dbReference type="Proteomes" id="UP000619295"/>
    </source>
</evidence>
<reference evidence="1" key="1">
    <citation type="submission" date="2020-09" db="EMBL/GenBank/DDBJ databases">
        <title>Bosea spartocytisi sp. nov. a root nodule endophyte of Spartocytisus supranubius in the high mountain ecosystem fo the Teide National Park (Canary Islands, Spain).</title>
        <authorList>
            <person name="Pulido-Suarez L."/>
            <person name="Peix A."/>
            <person name="Igual J.M."/>
            <person name="Socas-Perez N."/>
            <person name="Velazquez E."/>
            <person name="Flores-Felix J.D."/>
            <person name="Leon-Barrios M."/>
        </authorList>
    </citation>
    <scope>NUCLEOTIDE SEQUENCE</scope>
    <source>
        <strain evidence="1">SSUT16</strain>
    </source>
</reference>
<comment type="caution">
    <text evidence="1">The sequence shown here is derived from an EMBL/GenBank/DDBJ whole genome shotgun (WGS) entry which is preliminary data.</text>
</comment>
<dbReference type="RefSeq" id="WP_191123532.1">
    <property type="nucleotide sequence ID" value="NZ_JACXWY010000002.1"/>
</dbReference>
<accession>A0A927HYA2</accession>
<keyword evidence="2" id="KW-1185">Reference proteome</keyword>
<proteinExistence type="predicted"/>